<feature type="region of interest" description="Disordered" evidence="1">
    <location>
        <begin position="28"/>
        <end position="58"/>
    </location>
</feature>
<sequence>MKNKITINLALIAAVMVIPTTIAVSCSKENKHDNSSDSKNNNSVKKVKPKTTTEPKTIAEPKTVIKPKTISKPKVTTKPKIVTKPKQTLKPKITPKPKQVIKPTKSIYNLDGNRTDKTDIKGVPFKGKGEGILQQTDYNLIHETMVKKPGKQIALVVIANHHFYTEIIDIANDHKKLTDLMDASKRFKFRYFEHEQFGRFMNTFKFKKTKNQAESTHWLHGTNRQWNYQDYFMMLYFNHKFASMGVSSTYLNDNDIMEFTYDHNSKGADGLDH</sequence>
<evidence type="ECO:0008006" key="5">
    <source>
        <dbReference type="Google" id="ProtNLM"/>
    </source>
</evidence>
<evidence type="ECO:0000313" key="4">
    <source>
        <dbReference type="Proteomes" id="UP000291072"/>
    </source>
</evidence>
<proteinExistence type="predicted"/>
<feature type="signal peptide" evidence="2">
    <location>
        <begin position="1"/>
        <end position="23"/>
    </location>
</feature>
<gene>
    <name evidence="3" type="ORF">C4B25_01270</name>
</gene>
<name>A0A4R0XLP0_9MOLU</name>
<protein>
    <recommendedName>
        <fullName evidence="5">DUF4430 domain-containing protein</fullName>
    </recommendedName>
</protein>
<evidence type="ECO:0000256" key="1">
    <source>
        <dbReference type="SAM" id="MobiDB-lite"/>
    </source>
</evidence>
<dbReference type="EMBL" id="PSZP01000005">
    <property type="protein sequence ID" value="TCG11593.1"/>
    <property type="molecule type" value="Genomic_DNA"/>
</dbReference>
<reference evidence="3 4" key="1">
    <citation type="submission" date="2018-02" db="EMBL/GenBank/DDBJ databases">
        <title>Mycoplasma marinum and Mycoplasma todarodis sp. nov., moderately halophilic and psychrotolerant mycoplasmas isolated from cephalopods.</title>
        <authorList>
            <person name="Viver T."/>
        </authorList>
    </citation>
    <scope>NUCLEOTIDE SEQUENCE [LARGE SCALE GENOMIC DNA]</scope>
    <source>
        <strain evidence="3 4">5H</strain>
    </source>
</reference>
<dbReference type="PROSITE" id="PS51257">
    <property type="entry name" value="PROKAR_LIPOPROTEIN"/>
    <property type="match status" value="1"/>
</dbReference>
<dbReference type="Proteomes" id="UP000291072">
    <property type="component" value="Unassembled WGS sequence"/>
</dbReference>
<dbReference type="AlphaFoldDB" id="A0A4R0XLP0"/>
<evidence type="ECO:0000256" key="2">
    <source>
        <dbReference type="SAM" id="SignalP"/>
    </source>
</evidence>
<keyword evidence="2" id="KW-0732">Signal</keyword>
<keyword evidence="4" id="KW-1185">Reference proteome</keyword>
<dbReference type="RefSeq" id="WP_131613255.1">
    <property type="nucleotide sequence ID" value="NZ_PSZP01000005.1"/>
</dbReference>
<dbReference type="Gene3D" id="2.170.130.30">
    <property type="match status" value="1"/>
</dbReference>
<feature type="compositionally biased region" description="Low complexity" evidence="1">
    <location>
        <begin position="37"/>
        <end position="50"/>
    </location>
</feature>
<comment type="caution">
    <text evidence="3">The sequence shown here is derived from an EMBL/GenBank/DDBJ whole genome shotgun (WGS) entry which is preliminary data.</text>
</comment>
<feature type="chain" id="PRO_5020733415" description="DUF4430 domain-containing protein" evidence="2">
    <location>
        <begin position="24"/>
        <end position="273"/>
    </location>
</feature>
<organism evidence="3 4">
    <name type="scientific">Mycoplasma todarodis</name>
    <dbReference type="NCBI Taxonomy" id="1937191"/>
    <lineage>
        <taxon>Bacteria</taxon>
        <taxon>Bacillati</taxon>
        <taxon>Mycoplasmatota</taxon>
        <taxon>Mollicutes</taxon>
        <taxon>Mycoplasmataceae</taxon>
        <taxon>Mycoplasma</taxon>
    </lineage>
</organism>
<evidence type="ECO:0000313" key="3">
    <source>
        <dbReference type="EMBL" id="TCG11593.1"/>
    </source>
</evidence>
<accession>A0A4R0XLP0</accession>